<reference evidence="5 6" key="1">
    <citation type="submission" date="2019-03" db="EMBL/GenBank/DDBJ databases">
        <authorList>
            <person name="Gaulin E."/>
            <person name="Dumas B."/>
        </authorList>
    </citation>
    <scope>NUCLEOTIDE SEQUENCE [LARGE SCALE GENOMIC DNA]</scope>
    <source>
        <strain evidence="5">CBS 568.67</strain>
    </source>
</reference>
<dbReference type="SUPFAM" id="SSF52777">
    <property type="entry name" value="CoA-dependent acyltransferases"/>
    <property type="match status" value="2"/>
</dbReference>
<dbReference type="Pfam" id="PF00668">
    <property type="entry name" value="Condensation"/>
    <property type="match status" value="1"/>
</dbReference>
<keyword evidence="1" id="KW-0596">Phosphopantetheine</keyword>
<organism evidence="5 6">
    <name type="scientific">Aphanomyces stellatus</name>
    <dbReference type="NCBI Taxonomy" id="120398"/>
    <lineage>
        <taxon>Eukaryota</taxon>
        <taxon>Sar</taxon>
        <taxon>Stramenopiles</taxon>
        <taxon>Oomycota</taxon>
        <taxon>Saprolegniomycetes</taxon>
        <taxon>Saprolegniales</taxon>
        <taxon>Verrucalvaceae</taxon>
        <taxon>Aphanomyces</taxon>
    </lineage>
</organism>
<dbReference type="EMBL" id="VJMH01002253">
    <property type="protein sequence ID" value="KAF0709472.1"/>
    <property type="molecule type" value="Genomic_DNA"/>
</dbReference>
<dbReference type="PROSITE" id="PS50075">
    <property type="entry name" value="CARRIER"/>
    <property type="match status" value="1"/>
</dbReference>
<dbReference type="Gene3D" id="3.40.50.12780">
    <property type="entry name" value="N-terminal domain of ligase-like"/>
    <property type="match status" value="1"/>
</dbReference>
<evidence type="ECO:0000256" key="2">
    <source>
        <dbReference type="ARBA" id="ARBA00022553"/>
    </source>
</evidence>
<keyword evidence="6" id="KW-1185">Reference proteome</keyword>
<evidence type="ECO:0000259" key="3">
    <source>
        <dbReference type="PROSITE" id="PS50075"/>
    </source>
</evidence>
<evidence type="ECO:0000313" key="5">
    <source>
        <dbReference type="EMBL" id="VFT82932.1"/>
    </source>
</evidence>
<dbReference type="InterPro" id="IPR000873">
    <property type="entry name" value="AMP-dep_synth/lig_dom"/>
</dbReference>
<dbReference type="EMBL" id="CAADRA010002255">
    <property type="protein sequence ID" value="VFT82932.1"/>
    <property type="molecule type" value="Genomic_DNA"/>
</dbReference>
<dbReference type="InterPro" id="IPR009081">
    <property type="entry name" value="PP-bd_ACP"/>
</dbReference>
<name>A0A485KHL8_9STRA</name>
<proteinExistence type="predicted"/>
<dbReference type="Gene3D" id="3.30.559.10">
    <property type="entry name" value="Chloramphenicol acetyltransferase-like domain"/>
    <property type="match status" value="1"/>
</dbReference>
<dbReference type="InterPro" id="IPR045851">
    <property type="entry name" value="AMP-bd_C_sf"/>
</dbReference>
<evidence type="ECO:0000256" key="1">
    <source>
        <dbReference type="ARBA" id="ARBA00022450"/>
    </source>
</evidence>
<dbReference type="SUPFAM" id="SSF56801">
    <property type="entry name" value="Acetyl-CoA synthetase-like"/>
    <property type="match status" value="1"/>
</dbReference>
<evidence type="ECO:0000313" key="6">
    <source>
        <dbReference type="Proteomes" id="UP000332933"/>
    </source>
</evidence>
<feature type="domain" description="Carrier" evidence="3">
    <location>
        <begin position="961"/>
        <end position="1037"/>
    </location>
</feature>
<accession>A0A485KHL8</accession>
<dbReference type="Proteomes" id="UP000332933">
    <property type="component" value="Unassembled WGS sequence"/>
</dbReference>
<dbReference type="CDD" id="cd05930">
    <property type="entry name" value="A_NRPS"/>
    <property type="match status" value="1"/>
</dbReference>
<dbReference type="Pfam" id="PF00550">
    <property type="entry name" value="PP-binding"/>
    <property type="match status" value="1"/>
</dbReference>
<dbReference type="InterPro" id="IPR001242">
    <property type="entry name" value="Condensation_dom"/>
</dbReference>
<dbReference type="Gene3D" id="3.30.559.30">
    <property type="entry name" value="Nonribosomal peptide synthetase, condensation domain"/>
    <property type="match status" value="1"/>
</dbReference>
<dbReference type="NCBIfam" id="TIGR01733">
    <property type="entry name" value="AA-adenyl-dom"/>
    <property type="match status" value="1"/>
</dbReference>
<dbReference type="InterPro" id="IPR042099">
    <property type="entry name" value="ANL_N_sf"/>
</dbReference>
<reference evidence="4" key="2">
    <citation type="submission" date="2019-06" db="EMBL/GenBank/DDBJ databases">
        <title>Genomics analysis of Aphanomyces spp. identifies a new class of oomycete effector associated with host adaptation.</title>
        <authorList>
            <person name="Gaulin E."/>
        </authorList>
    </citation>
    <scope>NUCLEOTIDE SEQUENCE</scope>
    <source>
        <strain evidence="4">CBS 578.67</strain>
    </source>
</reference>
<dbReference type="GO" id="GO:0031177">
    <property type="term" value="F:phosphopantetheine binding"/>
    <property type="evidence" value="ECO:0007669"/>
    <property type="project" value="TreeGrafter"/>
</dbReference>
<dbReference type="Gene3D" id="3.30.300.30">
    <property type="match status" value="1"/>
</dbReference>
<sequence>MYPVTPLQSGLLSALVRDPAEYILQYVFDIAGDFTFAQLEACGRKLVQATPVLRTVVASTPHGFFQAITTDDWSDWTFVDDDDDVSWGRRDAQGVDTATEAFLARDRQRGFTLASKSFLRATGIRLADGRLRVVWTIHHIIVDGWSMQLLLTALSDLCHGRAMPTFVPFKHHVEWLASQAKDDDGASRVFWQSTLRGLEDKMVPLALPKPATVPTSKYESMTRSMTLPDLKRVCQSLAVTPSSLFRAAWAIVLQQYTRGDDVIFGSIVSGRDTGVDGVETMIGMLVNTVPLRMHVPTTGLASDLIVAIHNHSIDLMRHAHCSLLDINRWTNASPSTPLFDTLLSFENYGAMSSMTSSEPRNPNPLSIDFVQTHQFVDSAVGVAVAPVRDDEFVVSFPYHANHVDAALMAHMADRFVHVASQIASSSSSALVIAQLDQATEAERDVLKTASVGPTMPLPYALLHHAFEALAATANCTDTCAIEFENECLSYADLDGKANTVARELAALGVASSGERVAVVMERCLAFPVGLLAVLKSGASMMPLDVSFPPARLAWMLADANVAAIVTTDANRSRLLALNLKVPVVALPVTMSSIKSSPSDSSLVVCSSPQSEAYVVYTSGSTGKPKGVPVLHAAAVNVMMHSAALVGNVRGARVMQVMAIGFDGFQADMWKCLSHGATLVLRGRHDLDAIKTVDAMMCTPTALAALGHPSEYPQLKVVSVGGEACPVALKDLWAPHVRLMNLYGPSECAVMTHACHQMVGHAVTIGTPIANVTCLVLDRDKRQVPVGVVGEIYLGGVCVSPGYVNLPDQSAGQFLSLDDSSKMTKMATRGDMFFRTGDLARVLPNGNLDILGRHDTQVKLKGYRIELGEVMEAMLQHAGVISATALVNKDGTHLVGYFTPATLNALEIRDTVASLVPEYMVPAAWVGLDAMPQTTNGKIDTAQLASLPASSGRVVDDTVDDALVTNAETRMAKVWAHVLKLDETLIGRHSSFVSLGGDSISVVKVVQACRKVGLHLSVAQLVKAAVLWRAAAVAVVRS</sequence>
<dbReference type="Pfam" id="PF00501">
    <property type="entry name" value="AMP-binding"/>
    <property type="match status" value="1"/>
</dbReference>
<dbReference type="InterPro" id="IPR020845">
    <property type="entry name" value="AMP-binding_CS"/>
</dbReference>
<dbReference type="OrthoDB" id="189763at2759"/>
<dbReference type="InterPro" id="IPR010071">
    <property type="entry name" value="AA_adenyl_dom"/>
</dbReference>
<dbReference type="PANTHER" id="PTHR45527">
    <property type="entry name" value="NONRIBOSOMAL PEPTIDE SYNTHETASE"/>
    <property type="match status" value="1"/>
</dbReference>
<keyword evidence="2" id="KW-0597">Phosphoprotein</keyword>
<dbReference type="Gene3D" id="1.10.1200.10">
    <property type="entry name" value="ACP-like"/>
    <property type="match status" value="1"/>
</dbReference>
<dbReference type="GO" id="GO:0003824">
    <property type="term" value="F:catalytic activity"/>
    <property type="evidence" value="ECO:0007669"/>
    <property type="project" value="InterPro"/>
</dbReference>
<dbReference type="GO" id="GO:0043041">
    <property type="term" value="P:amino acid activation for nonribosomal peptide biosynthetic process"/>
    <property type="evidence" value="ECO:0007669"/>
    <property type="project" value="TreeGrafter"/>
</dbReference>
<dbReference type="PANTHER" id="PTHR45527:SF1">
    <property type="entry name" value="FATTY ACID SYNTHASE"/>
    <property type="match status" value="1"/>
</dbReference>
<evidence type="ECO:0000313" key="4">
    <source>
        <dbReference type="EMBL" id="KAF0709472.1"/>
    </source>
</evidence>
<gene>
    <name evidence="5" type="primary">Aste57867_5911</name>
    <name evidence="4" type="ORF">As57867_005897</name>
    <name evidence="5" type="ORF">ASTE57867_5911</name>
</gene>
<dbReference type="InterPro" id="IPR023213">
    <property type="entry name" value="CAT-like_dom_sf"/>
</dbReference>
<dbReference type="GO" id="GO:0044550">
    <property type="term" value="P:secondary metabolite biosynthetic process"/>
    <property type="evidence" value="ECO:0007669"/>
    <property type="project" value="TreeGrafter"/>
</dbReference>
<dbReference type="GO" id="GO:0005737">
    <property type="term" value="C:cytoplasm"/>
    <property type="evidence" value="ECO:0007669"/>
    <property type="project" value="TreeGrafter"/>
</dbReference>
<protein>
    <submittedName>
        <fullName evidence="5">Aste57867_5911 protein</fullName>
    </submittedName>
</protein>
<dbReference type="PROSITE" id="PS00455">
    <property type="entry name" value="AMP_BINDING"/>
    <property type="match status" value="1"/>
</dbReference>
<dbReference type="InterPro" id="IPR036736">
    <property type="entry name" value="ACP-like_sf"/>
</dbReference>
<dbReference type="AlphaFoldDB" id="A0A485KHL8"/>
<dbReference type="SUPFAM" id="SSF47336">
    <property type="entry name" value="ACP-like"/>
    <property type="match status" value="1"/>
</dbReference>